<reference evidence="2 3" key="1">
    <citation type="submission" date="2023-04" db="EMBL/GenBank/DDBJ databases">
        <title>A long-awaited taxogenomic arrangement of the family Halomonadaceae.</title>
        <authorList>
            <person name="De La Haba R."/>
            <person name="Chuvochina M."/>
            <person name="Wittouck S."/>
            <person name="Arahal D.R."/>
            <person name="Sanchez-Porro C."/>
            <person name="Hugenholtz P."/>
            <person name="Ventosa A."/>
        </authorList>
    </citation>
    <scope>NUCLEOTIDE SEQUENCE [LARGE SCALE GENOMIC DNA]</scope>
    <source>
        <strain evidence="2 3">DSM 21020</strain>
    </source>
</reference>
<evidence type="ECO:0000256" key="1">
    <source>
        <dbReference type="SAM" id="MobiDB-lite"/>
    </source>
</evidence>
<dbReference type="EMBL" id="JARWAN010000042">
    <property type="protein sequence ID" value="MDR5900401.1"/>
    <property type="molecule type" value="Genomic_DNA"/>
</dbReference>
<dbReference type="RefSeq" id="WP_309657277.1">
    <property type="nucleotide sequence ID" value="NZ_JARWAN010000042.1"/>
</dbReference>
<protein>
    <submittedName>
        <fullName evidence="2">Uncharacterized protein</fullName>
    </submittedName>
</protein>
<proteinExistence type="predicted"/>
<evidence type="ECO:0000313" key="2">
    <source>
        <dbReference type="EMBL" id="MDR5900401.1"/>
    </source>
</evidence>
<feature type="compositionally biased region" description="Polar residues" evidence="1">
    <location>
        <begin position="12"/>
        <end position="43"/>
    </location>
</feature>
<accession>A0ABU1H7X4</accession>
<name>A0ABU1H7X4_9GAMM</name>
<evidence type="ECO:0000313" key="3">
    <source>
        <dbReference type="Proteomes" id="UP001254564"/>
    </source>
</evidence>
<feature type="region of interest" description="Disordered" evidence="1">
    <location>
        <begin position="1"/>
        <end position="49"/>
    </location>
</feature>
<feature type="region of interest" description="Disordered" evidence="1">
    <location>
        <begin position="60"/>
        <end position="79"/>
    </location>
</feature>
<keyword evidence="3" id="KW-1185">Reference proteome</keyword>
<dbReference type="Proteomes" id="UP001254564">
    <property type="component" value="Unassembled WGS sequence"/>
</dbReference>
<gene>
    <name evidence="2" type="ORF">QC823_15660</name>
</gene>
<comment type="caution">
    <text evidence="2">The sequence shown here is derived from an EMBL/GenBank/DDBJ whole genome shotgun (WGS) entry which is preliminary data.</text>
</comment>
<organism evidence="2 3">
    <name type="scientific">Vreelandella vilamensis</name>
    <dbReference type="NCBI Taxonomy" id="531309"/>
    <lineage>
        <taxon>Bacteria</taxon>
        <taxon>Pseudomonadati</taxon>
        <taxon>Pseudomonadota</taxon>
        <taxon>Gammaproteobacteria</taxon>
        <taxon>Oceanospirillales</taxon>
        <taxon>Halomonadaceae</taxon>
        <taxon>Vreelandella</taxon>
    </lineage>
</organism>
<sequence length="584" mass="66699">MALHKNDEKPSPQHTAQPYGSGKSSDTCASPTQEETAPQGTENENTKSVEKIQISDFMDKQPRHQNPHMEPNYQNMGPVTMQTPVIADKPQGRRRKKSKVNTAQSAILHYYSPVIDWNRAGFLVPQQGGSALLMEPEIIAPQMKKLVRDHLDEDVSDRHVKDALESLYLSAKQNCSVESGRTWLNRQTGERFIEIDNYIWVFPKENENRFSPQNIPYCWRFDNQFSYTLQSIQGPSASEPSNIRRLAEYVRLPDNRDILLYAFLVLCMMPEREALALELAGEDGLNTSRLQELIKELIDPVVRGSALRDLPKQVKSLDDLAWQHNVLNFDQIEETPTLTIQRRLYEFLCGTDLDWKASKGRMPSVSSLHVRRVCLLGSLDSVVSQRELRERTLSIEMPLYVQADVVRNAKKVQWLYEKPTILGGLLGLLGKAHAQINGILLLRQLPNGWHDFCKIGMVVAQALTGNDQVFWEQFDAYQEERSQEILEQDPVALAIQQYLSVNDVQGVIEKSAAEWKLVFDPFRPEWAEDKEWPQKPRGIGAALKKAAPLLRSYGITCYSNGKRGSRCRWVIGYQNIEKQHMQES</sequence>
<feature type="compositionally biased region" description="Basic and acidic residues" evidence="1">
    <location>
        <begin position="1"/>
        <end position="11"/>
    </location>
</feature>